<comment type="caution">
    <text evidence="1">The sequence shown here is derived from an EMBL/GenBank/DDBJ whole genome shotgun (WGS) entry which is preliminary data.</text>
</comment>
<name>A0A4R3Z815_9GAMM</name>
<proteinExistence type="predicted"/>
<dbReference type="NCBIfam" id="NF040662">
    <property type="entry name" value="attach_TipJ_rel"/>
    <property type="match status" value="1"/>
</dbReference>
<dbReference type="RefSeq" id="WP_230467934.1">
    <property type="nucleotide sequence ID" value="NZ_SMCR01000001.1"/>
</dbReference>
<evidence type="ECO:0008006" key="3">
    <source>
        <dbReference type="Google" id="ProtNLM"/>
    </source>
</evidence>
<dbReference type="Proteomes" id="UP000295719">
    <property type="component" value="Unassembled WGS sequence"/>
</dbReference>
<gene>
    <name evidence="1" type="ORF">EDC52_101731</name>
</gene>
<dbReference type="EMBL" id="SMCR01000001">
    <property type="protein sequence ID" value="TCW00381.1"/>
    <property type="molecule type" value="Genomic_DNA"/>
</dbReference>
<evidence type="ECO:0000313" key="2">
    <source>
        <dbReference type="Proteomes" id="UP000295719"/>
    </source>
</evidence>
<dbReference type="AlphaFoldDB" id="A0A4R3Z815"/>
<keyword evidence="2" id="KW-1185">Reference proteome</keyword>
<evidence type="ECO:0000313" key="1">
    <source>
        <dbReference type="EMBL" id="TCW00381.1"/>
    </source>
</evidence>
<reference evidence="1 2" key="1">
    <citation type="submission" date="2019-03" db="EMBL/GenBank/DDBJ databases">
        <title>Genomic Encyclopedia of Type Strains, Phase IV (KMG-IV): sequencing the most valuable type-strain genomes for metagenomic binning, comparative biology and taxonomic classification.</title>
        <authorList>
            <person name="Goeker M."/>
        </authorList>
    </citation>
    <scope>NUCLEOTIDE SEQUENCE [LARGE SCALE GENOMIC DNA]</scope>
    <source>
        <strain evidence="1 2">DSM 19580</strain>
    </source>
</reference>
<protein>
    <recommendedName>
        <fullName evidence="3">Phage tail protein</fullName>
    </recommendedName>
</protein>
<sequence length="714" mass="80521">MPIINIQRIPGLPKQQEIFAAGVRLCEALDGLDFSGDAKISINGKYIGPDDEIGFTLTASDIVNIYDQPQDGGLVKTLLNPLEHLNPIKFTQKVMSSLYNTNANATNTAQTKTSPNNNLKSQTNIARNGEARPDNFGQVRAFPDLLQESLTEYIDNVKYVTELMNFGLGRYDVSSIRYAESSLDALQGATSQVFQPGEVISQLYEPYYFDDVSGEEVNPKNDDGSTIITGPYFSPTDGDELWINTNSALPGNTETNWTVTFWKVDDDNNEIQGTRESRVFRQPTPHDVSQETFYRTDKFYPLAGRGRYAVQLVRNDRADAASKLTLESIGTMTLRQNVVHPNDTTVLIRIKAAEGASAKDRKYNALITRHVITFNRDTQQVDYMLRPSRIFPDIVLHNWIITGKQSIDNIDADMLYQIYDNLPDPRLGYFDYTFDDADISLGERLQRICDAATVTVFCEDGYMSFVRDEPRQYPATVFNTANSMADGYRLTYDMTLNGGFDGVELQYKDPLTNKQSYVYFRITDNDSIEEGEPAKPKKFQLLYIRNRYQAVDRAMKECLRIMFSRKTMSITALSDGEWVNVGDMIQVVDWYDTNQQSGKITGRNGDDFTTSERIEFSGSMFVVITDADGVPTDRIPVHFNGNTSSGFNAPVPNISLNIWNGEDVQSASRYFIATAGEMDETLWTITQKQTSADGKTSITVSEYNQKMYEYEVSE</sequence>
<organism evidence="1 2">
    <name type="scientific">Biostraticola tofi</name>
    <dbReference type="NCBI Taxonomy" id="466109"/>
    <lineage>
        <taxon>Bacteria</taxon>
        <taxon>Pseudomonadati</taxon>
        <taxon>Pseudomonadota</taxon>
        <taxon>Gammaproteobacteria</taxon>
        <taxon>Enterobacterales</taxon>
        <taxon>Bruguierivoracaceae</taxon>
        <taxon>Biostraticola</taxon>
    </lineage>
</organism>
<accession>A0A4R3Z815</accession>